<dbReference type="AlphaFoldDB" id="B8BRZ2"/>
<dbReference type="PANTHER" id="PTHR12461">
    <property type="entry name" value="HYPOXIA-INDUCIBLE FACTOR 1 ALPHA INHIBITOR-RELATED"/>
    <property type="match status" value="1"/>
</dbReference>
<evidence type="ECO:0000256" key="2">
    <source>
        <dbReference type="SAM" id="Phobius"/>
    </source>
</evidence>
<dbReference type="OMA" id="GRNMIAM"/>
<dbReference type="HOGENOM" id="CLU_467365_0_0_1"/>
<evidence type="ECO:0000259" key="3">
    <source>
        <dbReference type="PROSITE" id="PS51184"/>
    </source>
</evidence>
<dbReference type="GeneID" id="7445110"/>
<dbReference type="eggNOG" id="ENOG502RRCZ">
    <property type="taxonomic scope" value="Eukaryota"/>
</dbReference>
<dbReference type="InterPro" id="IPR041667">
    <property type="entry name" value="Cupin_8"/>
</dbReference>
<feature type="compositionally biased region" description="Gly residues" evidence="1">
    <location>
        <begin position="94"/>
        <end position="103"/>
    </location>
</feature>
<dbReference type="InterPro" id="IPR003347">
    <property type="entry name" value="JmjC_dom"/>
</dbReference>
<keyword evidence="2" id="KW-0812">Transmembrane</keyword>
<reference evidence="4 5" key="2">
    <citation type="journal article" date="2008" name="Nature">
        <title>The Phaeodactylum genome reveals the evolutionary history of diatom genomes.</title>
        <authorList>
            <person name="Bowler C."/>
            <person name="Allen A.E."/>
            <person name="Badger J.H."/>
            <person name="Grimwood J."/>
            <person name="Jabbari K."/>
            <person name="Kuo A."/>
            <person name="Maheswari U."/>
            <person name="Martens C."/>
            <person name="Maumus F."/>
            <person name="Otillar R.P."/>
            <person name="Rayko E."/>
            <person name="Salamov A."/>
            <person name="Vandepoele K."/>
            <person name="Beszteri B."/>
            <person name="Gruber A."/>
            <person name="Heijde M."/>
            <person name="Katinka M."/>
            <person name="Mock T."/>
            <person name="Valentin K."/>
            <person name="Verret F."/>
            <person name="Berges J.A."/>
            <person name="Brownlee C."/>
            <person name="Cadoret J.P."/>
            <person name="Chiovitti A."/>
            <person name="Choi C.J."/>
            <person name="Coesel S."/>
            <person name="De Martino A."/>
            <person name="Detter J.C."/>
            <person name="Durkin C."/>
            <person name="Falciatore A."/>
            <person name="Fournet J."/>
            <person name="Haruta M."/>
            <person name="Huysman M.J."/>
            <person name="Jenkins B.D."/>
            <person name="Jiroutova K."/>
            <person name="Jorgensen R.E."/>
            <person name="Joubert Y."/>
            <person name="Kaplan A."/>
            <person name="Kroger N."/>
            <person name="Kroth P.G."/>
            <person name="La Roche J."/>
            <person name="Lindquist E."/>
            <person name="Lommer M."/>
            <person name="Martin-Jezequel V."/>
            <person name="Lopez P.J."/>
            <person name="Lucas S."/>
            <person name="Mangogna M."/>
            <person name="McGinnis K."/>
            <person name="Medlin L.K."/>
            <person name="Montsant A."/>
            <person name="Oudot-Le Secq M.P."/>
            <person name="Napoli C."/>
            <person name="Obornik M."/>
            <person name="Parker M.S."/>
            <person name="Petit J.L."/>
            <person name="Porcel B.M."/>
            <person name="Poulsen N."/>
            <person name="Robison M."/>
            <person name="Rychlewski L."/>
            <person name="Rynearson T.A."/>
            <person name="Schmutz J."/>
            <person name="Shapiro H."/>
            <person name="Siaut M."/>
            <person name="Stanley M."/>
            <person name="Sussman M.R."/>
            <person name="Taylor A.R."/>
            <person name="Vardi A."/>
            <person name="von Dassow P."/>
            <person name="Vyverman W."/>
            <person name="Willis A."/>
            <person name="Wyrwicz L.S."/>
            <person name="Rokhsar D.S."/>
            <person name="Weissenbach J."/>
            <person name="Armbrust E.V."/>
            <person name="Green B.R."/>
            <person name="Van de Peer Y."/>
            <person name="Grigoriev I.V."/>
        </authorList>
    </citation>
    <scope>NUCLEOTIDE SEQUENCE [LARGE SCALE GENOMIC DNA]</scope>
    <source>
        <strain evidence="4 5">CCMP1335</strain>
    </source>
</reference>
<dbReference type="InterPro" id="IPR014710">
    <property type="entry name" value="RmlC-like_jellyroll"/>
</dbReference>
<proteinExistence type="predicted"/>
<protein>
    <recommendedName>
        <fullName evidence="3">JmjC domain-containing protein</fullName>
    </recommendedName>
</protein>
<evidence type="ECO:0000313" key="4">
    <source>
        <dbReference type="EMBL" id="EED96628.1"/>
    </source>
</evidence>
<dbReference type="PANTHER" id="PTHR12461:SF98">
    <property type="entry name" value="CUPIN-LIKE DOMAIN-CONTAINING PROTEIN"/>
    <property type="match status" value="1"/>
</dbReference>
<dbReference type="PaxDb" id="35128-Thaps1797"/>
<evidence type="ECO:0000256" key="1">
    <source>
        <dbReference type="SAM" id="MobiDB-lite"/>
    </source>
</evidence>
<dbReference type="InParanoid" id="B8BRZ2"/>
<keyword evidence="5" id="KW-1185">Reference proteome</keyword>
<feature type="compositionally biased region" description="Basic and acidic residues" evidence="1">
    <location>
        <begin position="104"/>
        <end position="117"/>
    </location>
</feature>
<feature type="transmembrane region" description="Helical" evidence="2">
    <location>
        <begin position="46"/>
        <end position="65"/>
    </location>
</feature>
<name>B8BRZ2_THAPS</name>
<feature type="compositionally biased region" description="Basic residues" evidence="1">
    <location>
        <begin position="10"/>
        <end position="20"/>
    </location>
</feature>
<keyword evidence="2" id="KW-0472">Membrane</keyword>
<dbReference type="SUPFAM" id="SSF51197">
    <property type="entry name" value="Clavaminate synthase-like"/>
    <property type="match status" value="1"/>
</dbReference>
<reference evidence="4 5" key="1">
    <citation type="journal article" date="2004" name="Science">
        <title>The genome of the diatom Thalassiosira pseudonana: ecology, evolution, and metabolism.</title>
        <authorList>
            <person name="Armbrust E.V."/>
            <person name="Berges J.A."/>
            <person name="Bowler C."/>
            <person name="Green B.R."/>
            <person name="Martinez D."/>
            <person name="Putnam N.H."/>
            <person name="Zhou S."/>
            <person name="Allen A.E."/>
            <person name="Apt K.E."/>
            <person name="Bechner M."/>
            <person name="Brzezinski M.A."/>
            <person name="Chaal B.K."/>
            <person name="Chiovitti A."/>
            <person name="Davis A.K."/>
            <person name="Demarest M.S."/>
            <person name="Detter J.C."/>
            <person name="Glavina T."/>
            <person name="Goodstein D."/>
            <person name="Hadi M.Z."/>
            <person name="Hellsten U."/>
            <person name="Hildebrand M."/>
            <person name="Jenkins B.D."/>
            <person name="Jurka J."/>
            <person name="Kapitonov V.V."/>
            <person name="Kroger N."/>
            <person name="Lau W.W."/>
            <person name="Lane T.W."/>
            <person name="Larimer F.W."/>
            <person name="Lippmeier J.C."/>
            <person name="Lucas S."/>
            <person name="Medina M."/>
            <person name="Montsant A."/>
            <person name="Obornik M."/>
            <person name="Parker M.S."/>
            <person name="Palenik B."/>
            <person name="Pazour G.J."/>
            <person name="Richardson P.M."/>
            <person name="Rynearson T.A."/>
            <person name="Saito M.A."/>
            <person name="Schwartz D.C."/>
            <person name="Thamatrakoln K."/>
            <person name="Valentin K."/>
            <person name="Vardi A."/>
            <person name="Wilkerson F.P."/>
            <person name="Rokhsar D.S."/>
        </authorList>
    </citation>
    <scope>NUCLEOTIDE SEQUENCE [LARGE SCALE GENOMIC DNA]</scope>
    <source>
        <strain evidence="4 5">CCMP1335</strain>
    </source>
</reference>
<sequence length="584" mass="66042">MPSDSDVVRRAKGATKRTTRRTADTNGDSTKKVRKNRRLESRRRRVALTAIASVVCFTLVYAILFRRGNSSGIGNSDTERYVRAKALREAAVRGGVGGGGGQHGHSELPHHESPKHQPHEHKRPHHELPQHREHHEHQSHQRREHHSVHGAPSDDKADVLAPAKVNGMRYLDPRQLPPLPGEPNESYHGKGKRAFRGMGDDAWVATADSKTQPRGPKVDYVTHKYKYPEVVYEPRNDGSYPPLEPMMDIFRTWEQDDLDNPPDVIEEVLMHFDYQDPEQVEAAIKYRDLELPFKVYNVPEVAVAGEKWTDEYVASHFAGATKDGTPGSTGVCQQSVDHFFAFHRPEAWDVDVLGPPPSVDLGWSFHKWAKHAVYADEVSLPKDEKHYYWQSGVPRQERKKEPKLWSFVSKDLPSFSNPHPTFFGFNPKEQKGIQCRFGERGVTAATHYDGGRNMIAMMTGAKRYILSPPNACPKLGVVTARRHPSYRHSMLNFGRVTILDSETDIDMSEREREWLKISAEAPTLSTVLKAGEVLYVPSHWFHYIVSLQKSAQCNTRSGIHEEGNINFGGLEDVQECIGEADDVQ</sequence>
<feature type="domain" description="JmjC" evidence="3">
    <location>
        <begin position="399"/>
        <end position="582"/>
    </location>
</feature>
<feature type="region of interest" description="Disordered" evidence="1">
    <location>
        <begin position="1"/>
        <end position="35"/>
    </location>
</feature>
<dbReference type="PROSITE" id="PS51184">
    <property type="entry name" value="JMJC"/>
    <property type="match status" value="1"/>
</dbReference>
<accession>B8BRZ2</accession>
<feature type="compositionally biased region" description="Basic and acidic residues" evidence="1">
    <location>
        <begin position="126"/>
        <end position="141"/>
    </location>
</feature>
<organism evidence="4 5">
    <name type="scientific">Thalassiosira pseudonana</name>
    <name type="common">Marine diatom</name>
    <name type="synonym">Cyclotella nana</name>
    <dbReference type="NCBI Taxonomy" id="35128"/>
    <lineage>
        <taxon>Eukaryota</taxon>
        <taxon>Sar</taxon>
        <taxon>Stramenopiles</taxon>
        <taxon>Ochrophyta</taxon>
        <taxon>Bacillariophyta</taxon>
        <taxon>Coscinodiscophyceae</taxon>
        <taxon>Thalassiosirophycidae</taxon>
        <taxon>Thalassiosirales</taxon>
        <taxon>Thalassiosiraceae</taxon>
        <taxon>Thalassiosira</taxon>
    </lineage>
</organism>
<feature type="region of interest" description="Disordered" evidence="1">
    <location>
        <begin position="93"/>
        <end position="157"/>
    </location>
</feature>
<evidence type="ECO:0000313" key="5">
    <source>
        <dbReference type="Proteomes" id="UP000001449"/>
    </source>
</evidence>
<gene>
    <name evidence="4" type="ORF">THAPSDRAFT_1797</name>
</gene>
<keyword evidence="2" id="KW-1133">Transmembrane helix</keyword>
<dbReference type="EMBL" id="CM000638">
    <property type="protein sequence ID" value="EED96628.1"/>
    <property type="molecule type" value="Genomic_DNA"/>
</dbReference>
<dbReference type="KEGG" id="tps:THAPSDRAFT_1797"/>
<dbReference type="Gene3D" id="2.60.120.10">
    <property type="entry name" value="Jelly Rolls"/>
    <property type="match status" value="1"/>
</dbReference>
<dbReference type="Proteomes" id="UP000001449">
    <property type="component" value="Chromosome 1"/>
</dbReference>
<dbReference type="FunFam" id="2.60.120.10:FF:000440">
    <property type="entry name" value="Predicted protein"/>
    <property type="match status" value="1"/>
</dbReference>
<dbReference type="Pfam" id="PF13621">
    <property type="entry name" value="Cupin_8"/>
    <property type="match status" value="1"/>
</dbReference>
<dbReference type="RefSeq" id="XP_002286987.1">
    <property type="nucleotide sequence ID" value="XM_002286951.1"/>
</dbReference>